<dbReference type="CDD" id="cd00616">
    <property type="entry name" value="AHBA_syn"/>
    <property type="match status" value="1"/>
</dbReference>
<dbReference type="RefSeq" id="WP_254087766.1">
    <property type="nucleotide sequence ID" value="NZ_JAHESE010000054.1"/>
</dbReference>
<gene>
    <name evidence="6" type="ORF">KK062_28415</name>
</gene>
<dbReference type="GO" id="GO:0030170">
    <property type="term" value="F:pyridoxal phosphate binding"/>
    <property type="evidence" value="ECO:0007669"/>
    <property type="project" value="TreeGrafter"/>
</dbReference>
<dbReference type="PANTHER" id="PTHR30244:SF36">
    <property type="entry name" value="3-OXO-GLUCOSE-6-PHOSPHATE:GLUTAMATE AMINOTRANSFERASE"/>
    <property type="match status" value="1"/>
</dbReference>
<proteinExistence type="inferred from homology"/>
<evidence type="ECO:0000256" key="5">
    <source>
        <dbReference type="RuleBase" id="RU004508"/>
    </source>
</evidence>
<dbReference type="Pfam" id="PF01041">
    <property type="entry name" value="DegT_DnrJ_EryC1"/>
    <property type="match status" value="1"/>
</dbReference>
<keyword evidence="1 4" id="KW-0663">Pyridoxal phosphate</keyword>
<feature type="active site" description="Proton acceptor" evidence="3">
    <location>
        <position position="186"/>
    </location>
</feature>
<feature type="modified residue" description="N6-(pyridoxal phosphate)lysine" evidence="4">
    <location>
        <position position="186"/>
    </location>
</feature>
<sequence length="371" mass="41185">MKIPFIDLHAQYMSIQSEVDDVVKSVLSQASYIGGHYVRHFEALFAEQLQIHHCIGVGNGTDALYTILSALDLPAGAEVITPAMSWISSAETITQAGARVVFCDVDPDTYILDPQRVAEKITDRTAAVVAVHLYGQAAPMMALAALCRERKLYLIEDCAQAHFTQEGGQYAGTWGDAAAFSFYPTKNLGAYGDAGCIVTRHEALAERMRRLANHGARVKDDHLFEGFNSRLDTLQAAILSVKLTHLHGWNTRRAAIAELYKSLLQGVEKIVLPAVRSDTIHTYHIYAIRARRRDALKQYLEANGILTVIHYPVALPNLPAYSYLGHRPEDFPVSSGLQEEVLSLPIYPELTDEQVRYVSKNILEFYAKQGV</sequence>
<dbReference type="GO" id="GO:0008483">
    <property type="term" value="F:transaminase activity"/>
    <property type="evidence" value="ECO:0007669"/>
    <property type="project" value="UniProtKB-KW"/>
</dbReference>
<dbReference type="Proteomes" id="UP001319080">
    <property type="component" value="Unassembled WGS sequence"/>
</dbReference>
<dbReference type="Gene3D" id="3.90.1150.10">
    <property type="entry name" value="Aspartate Aminotransferase, domain 1"/>
    <property type="match status" value="1"/>
</dbReference>
<evidence type="ECO:0000256" key="1">
    <source>
        <dbReference type="ARBA" id="ARBA00022898"/>
    </source>
</evidence>
<dbReference type="EMBL" id="JAHESE010000054">
    <property type="protein sequence ID" value="MBT1712199.1"/>
    <property type="molecule type" value="Genomic_DNA"/>
</dbReference>
<name>A0AAP2GTG3_9BACT</name>
<protein>
    <submittedName>
        <fullName evidence="6">DegT/DnrJ/EryC1/StrS family aminotransferase</fullName>
    </submittedName>
</protein>
<keyword evidence="6" id="KW-0032">Aminotransferase</keyword>
<dbReference type="GO" id="GO:0000271">
    <property type="term" value="P:polysaccharide biosynthetic process"/>
    <property type="evidence" value="ECO:0007669"/>
    <property type="project" value="TreeGrafter"/>
</dbReference>
<dbReference type="InterPro" id="IPR000653">
    <property type="entry name" value="DegT/StrS_aminotransferase"/>
</dbReference>
<dbReference type="PIRSF" id="PIRSF000390">
    <property type="entry name" value="PLP_StrS"/>
    <property type="match status" value="1"/>
</dbReference>
<comment type="caution">
    <text evidence="6">The sequence shown here is derived from an EMBL/GenBank/DDBJ whole genome shotgun (WGS) entry which is preliminary data.</text>
</comment>
<accession>A0AAP2GTG3</accession>
<dbReference type="Gene3D" id="3.40.640.10">
    <property type="entry name" value="Type I PLP-dependent aspartate aminotransferase-like (Major domain)"/>
    <property type="match status" value="1"/>
</dbReference>
<evidence type="ECO:0000313" key="6">
    <source>
        <dbReference type="EMBL" id="MBT1712199.1"/>
    </source>
</evidence>
<evidence type="ECO:0000313" key="7">
    <source>
        <dbReference type="Proteomes" id="UP001319080"/>
    </source>
</evidence>
<evidence type="ECO:0000256" key="4">
    <source>
        <dbReference type="PIRSR" id="PIRSR000390-2"/>
    </source>
</evidence>
<keyword evidence="7" id="KW-1185">Reference proteome</keyword>
<dbReference type="InterPro" id="IPR015424">
    <property type="entry name" value="PyrdxlP-dep_Trfase"/>
</dbReference>
<evidence type="ECO:0000256" key="2">
    <source>
        <dbReference type="ARBA" id="ARBA00037999"/>
    </source>
</evidence>
<organism evidence="6 7">
    <name type="scientific">Dawidia cretensis</name>
    <dbReference type="NCBI Taxonomy" id="2782350"/>
    <lineage>
        <taxon>Bacteria</taxon>
        <taxon>Pseudomonadati</taxon>
        <taxon>Bacteroidota</taxon>
        <taxon>Cytophagia</taxon>
        <taxon>Cytophagales</taxon>
        <taxon>Chryseotaleaceae</taxon>
        <taxon>Dawidia</taxon>
    </lineage>
</organism>
<keyword evidence="6" id="KW-0808">Transferase</keyword>
<evidence type="ECO:0000256" key="3">
    <source>
        <dbReference type="PIRSR" id="PIRSR000390-1"/>
    </source>
</evidence>
<dbReference type="PANTHER" id="PTHR30244">
    <property type="entry name" value="TRANSAMINASE"/>
    <property type="match status" value="1"/>
</dbReference>
<comment type="similarity">
    <text evidence="2 5">Belongs to the DegT/DnrJ/EryC1 family.</text>
</comment>
<reference evidence="6 7" key="1">
    <citation type="submission" date="2021-05" db="EMBL/GenBank/DDBJ databases">
        <title>A Polyphasic approach of four new species of the genus Ohtaekwangia: Ohtaekwangia histidinii sp. nov., Ohtaekwangia cretensis sp. nov., Ohtaekwangia indiensis sp. nov., Ohtaekwangia reichenbachii sp. nov. from diverse environment.</title>
        <authorList>
            <person name="Octaviana S."/>
        </authorList>
    </citation>
    <scope>NUCLEOTIDE SEQUENCE [LARGE SCALE GENOMIC DNA]</scope>
    <source>
        <strain evidence="6 7">PWU5</strain>
    </source>
</reference>
<dbReference type="SUPFAM" id="SSF53383">
    <property type="entry name" value="PLP-dependent transferases"/>
    <property type="match status" value="1"/>
</dbReference>
<dbReference type="InterPro" id="IPR015422">
    <property type="entry name" value="PyrdxlP-dep_Trfase_small"/>
</dbReference>
<dbReference type="InterPro" id="IPR015421">
    <property type="entry name" value="PyrdxlP-dep_Trfase_major"/>
</dbReference>
<dbReference type="AlphaFoldDB" id="A0AAP2GTG3"/>